<reference evidence="2" key="2">
    <citation type="submission" date="2010-04" db="EMBL/GenBank/DDBJ databases">
        <authorList>
            <person name="Buell R."/>
            <person name="Hamilton J."/>
            <person name="Hostetler J."/>
        </authorList>
    </citation>
    <scope>NUCLEOTIDE SEQUENCE [LARGE SCALE GENOMIC DNA]</scope>
    <source>
        <strain evidence="2">DAOM:BR144</strain>
    </source>
</reference>
<evidence type="ECO:0000313" key="1">
    <source>
        <dbReference type="EnsemblProtists" id="PYU1_T013413"/>
    </source>
</evidence>
<dbReference type="eggNOG" id="ENOG502SUWV">
    <property type="taxonomic scope" value="Eukaryota"/>
</dbReference>
<organism evidence="1 2">
    <name type="scientific">Globisporangium ultimum (strain ATCC 200006 / CBS 805.95 / DAOM BR144)</name>
    <name type="common">Pythium ultimum</name>
    <dbReference type="NCBI Taxonomy" id="431595"/>
    <lineage>
        <taxon>Eukaryota</taxon>
        <taxon>Sar</taxon>
        <taxon>Stramenopiles</taxon>
        <taxon>Oomycota</taxon>
        <taxon>Peronosporomycetes</taxon>
        <taxon>Pythiales</taxon>
        <taxon>Pythiaceae</taxon>
        <taxon>Globisporangium</taxon>
    </lineage>
</organism>
<dbReference type="EMBL" id="GL376609">
    <property type="status" value="NOT_ANNOTATED_CDS"/>
    <property type="molecule type" value="Genomic_DNA"/>
</dbReference>
<reference evidence="2" key="1">
    <citation type="journal article" date="2010" name="Genome Biol.">
        <title>Genome sequence of the necrotrophic plant pathogen Pythium ultimum reveals original pathogenicity mechanisms and effector repertoire.</title>
        <authorList>
            <person name="Levesque C.A."/>
            <person name="Brouwer H."/>
            <person name="Cano L."/>
            <person name="Hamilton J.P."/>
            <person name="Holt C."/>
            <person name="Huitema E."/>
            <person name="Raffaele S."/>
            <person name="Robideau G.P."/>
            <person name="Thines M."/>
            <person name="Win J."/>
            <person name="Zerillo M.M."/>
            <person name="Beakes G.W."/>
            <person name="Boore J.L."/>
            <person name="Busam D."/>
            <person name="Dumas B."/>
            <person name="Ferriera S."/>
            <person name="Fuerstenberg S.I."/>
            <person name="Gachon C.M."/>
            <person name="Gaulin E."/>
            <person name="Govers F."/>
            <person name="Grenville-Briggs L."/>
            <person name="Horner N."/>
            <person name="Hostetler J."/>
            <person name="Jiang R.H."/>
            <person name="Johnson J."/>
            <person name="Krajaejun T."/>
            <person name="Lin H."/>
            <person name="Meijer H.J."/>
            <person name="Moore B."/>
            <person name="Morris P."/>
            <person name="Phuntmart V."/>
            <person name="Puiu D."/>
            <person name="Shetty J."/>
            <person name="Stajich J.E."/>
            <person name="Tripathy S."/>
            <person name="Wawra S."/>
            <person name="van West P."/>
            <person name="Whitty B.R."/>
            <person name="Coutinho P.M."/>
            <person name="Henrissat B."/>
            <person name="Martin F."/>
            <person name="Thomas P.D."/>
            <person name="Tyler B.M."/>
            <person name="De Vries R.P."/>
            <person name="Kamoun S."/>
            <person name="Yandell M."/>
            <person name="Tisserat N."/>
            <person name="Buell C.R."/>
        </authorList>
    </citation>
    <scope>NUCLEOTIDE SEQUENCE</scope>
    <source>
        <strain evidence="2">DAOM:BR144</strain>
    </source>
</reference>
<dbReference type="VEuPathDB" id="FungiDB:PYU1_G013384"/>
<dbReference type="HOGENOM" id="CLU_113929_0_0_1"/>
<keyword evidence="2" id="KW-1185">Reference proteome</keyword>
<dbReference type="Proteomes" id="UP000019132">
    <property type="component" value="Unassembled WGS sequence"/>
</dbReference>
<dbReference type="AlphaFoldDB" id="K3X864"/>
<reference evidence="1" key="3">
    <citation type="submission" date="2015-02" db="UniProtKB">
        <authorList>
            <consortium name="EnsemblProtists"/>
        </authorList>
    </citation>
    <scope>IDENTIFICATION</scope>
    <source>
        <strain evidence="1">DAOM BR144</strain>
    </source>
</reference>
<accession>K3X864</accession>
<proteinExistence type="predicted"/>
<dbReference type="EnsemblProtists" id="PYU1_T013413">
    <property type="protein sequence ID" value="PYU1_T013413"/>
    <property type="gene ID" value="PYU1_G013384"/>
</dbReference>
<name>K3X864_GLOUD</name>
<sequence length="143" mass="15701">MALATHADEERPIIFGWKMVHEFVEAIAAAYAQAALGDADPMSDPPFLIPQPLTIQSFKKALLSYARTGLANPLDTMCLPCDVSEYGRCLNKLDRLNGDAWFQCIVAVGGMRAAFPVAIVYVPKPCTETFQQVIDPRPNAFNL</sequence>
<protein>
    <submittedName>
        <fullName evidence="1">Uncharacterized protein</fullName>
    </submittedName>
</protein>
<dbReference type="OMA" id="NELHLCE"/>
<evidence type="ECO:0000313" key="2">
    <source>
        <dbReference type="Proteomes" id="UP000019132"/>
    </source>
</evidence>
<dbReference type="InParanoid" id="K3X864"/>